<name>A0A5J9SFN0_9POAL</name>
<evidence type="ECO:0000256" key="1">
    <source>
        <dbReference type="ARBA" id="ARBA00008894"/>
    </source>
</evidence>
<evidence type="ECO:0000256" key="5">
    <source>
        <dbReference type="ARBA" id="ARBA00022821"/>
    </source>
</evidence>
<keyword evidence="4" id="KW-0547">Nucleotide-binding</keyword>
<protein>
    <recommendedName>
        <fullName evidence="11">NB-ARC domain-containing protein</fullName>
    </recommendedName>
</protein>
<organism evidence="9 10">
    <name type="scientific">Eragrostis curvula</name>
    <name type="common">weeping love grass</name>
    <dbReference type="NCBI Taxonomy" id="38414"/>
    <lineage>
        <taxon>Eukaryota</taxon>
        <taxon>Viridiplantae</taxon>
        <taxon>Streptophyta</taxon>
        <taxon>Embryophyta</taxon>
        <taxon>Tracheophyta</taxon>
        <taxon>Spermatophyta</taxon>
        <taxon>Magnoliopsida</taxon>
        <taxon>Liliopsida</taxon>
        <taxon>Poales</taxon>
        <taxon>Poaceae</taxon>
        <taxon>PACMAD clade</taxon>
        <taxon>Chloridoideae</taxon>
        <taxon>Eragrostideae</taxon>
        <taxon>Eragrostidinae</taxon>
        <taxon>Eragrostis</taxon>
    </lineage>
</organism>
<feature type="non-terminal residue" evidence="9">
    <location>
        <position position="1"/>
    </location>
</feature>
<evidence type="ECO:0000256" key="3">
    <source>
        <dbReference type="ARBA" id="ARBA00022737"/>
    </source>
</evidence>
<dbReference type="CDD" id="cd14798">
    <property type="entry name" value="RX-CC_like"/>
    <property type="match status" value="1"/>
</dbReference>
<dbReference type="Gene3D" id="1.20.5.4130">
    <property type="match status" value="1"/>
</dbReference>
<dbReference type="FunFam" id="1.10.10.10:FF:000322">
    <property type="entry name" value="Probable disease resistance protein At1g63360"/>
    <property type="match status" value="1"/>
</dbReference>
<evidence type="ECO:0008006" key="11">
    <source>
        <dbReference type="Google" id="ProtNLM"/>
    </source>
</evidence>
<dbReference type="GO" id="GO:0009626">
    <property type="term" value="P:plant-type hypersensitive response"/>
    <property type="evidence" value="ECO:0007669"/>
    <property type="project" value="UniProtKB-ARBA"/>
</dbReference>
<dbReference type="Pfam" id="PF23559">
    <property type="entry name" value="WHD_DRP"/>
    <property type="match status" value="1"/>
</dbReference>
<dbReference type="InterPro" id="IPR027417">
    <property type="entry name" value="P-loop_NTPase"/>
</dbReference>
<evidence type="ECO:0000259" key="7">
    <source>
        <dbReference type="Pfam" id="PF18052"/>
    </source>
</evidence>
<dbReference type="InterPro" id="IPR038005">
    <property type="entry name" value="RX-like_CC"/>
</dbReference>
<dbReference type="Proteomes" id="UP000324897">
    <property type="component" value="Unassembled WGS sequence"/>
</dbReference>
<evidence type="ECO:0000313" key="10">
    <source>
        <dbReference type="Proteomes" id="UP000324897"/>
    </source>
</evidence>
<comment type="caution">
    <text evidence="9">The sequence shown here is derived from an EMBL/GenBank/DDBJ whole genome shotgun (WGS) entry which is preliminary data.</text>
</comment>
<dbReference type="InterPro" id="IPR042197">
    <property type="entry name" value="Apaf_helical"/>
</dbReference>
<feature type="domain" description="NB-ARC" evidence="6">
    <location>
        <begin position="217"/>
        <end position="387"/>
    </location>
</feature>
<dbReference type="InterPro" id="IPR041118">
    <property type="entry name" value="Rx_N"/>
</dbReference>
<dbReference type="GO" id="GO:0002758">
    <property type="term" value="P:innate immune response-activating signaling pathway"/>
    <property type="evidence" value="ECO:0007669"/>
    <property type="project" value="UniProtKB-ARBA"/>
</dbReference>
<dbReference type="Gene3D" id="1.10.10.10">
    <property type="entry name" value="Winged helix-like DNA-binding domain superfamily/Winged helix DNA-binding domain"/>
    <property type="match status" value="1"/>
</dbReference>
<dbReference type="SUPFAM" id="SSF52058">
    <property type="entry name" value="L domain-like"/>
    <property type="match status" value="1"/>
</dbReference>
<evidence type="ECO:0000256" key="4">
    <source>
        <dbReference type="ARBA" id="ARBA00022741"/>
    </source>
</evidence>
<evidence type="ECO:0000259" key="8">
    <source>
        <dbReference type="Pfam" id="PF23559"/>
    </source>
</evidence>
<dbReference type="Gene3D" id="3.40.50.300">
    <property type="entry name" value="P-loop containing nucleotide triphosphate hydrolases"/>
    <property type="match status" value="1"/>
</dbReference>
<dbReference type="Pfam" id="PF18052">
    <property type="entry name" value="Rx_N"/>
    <property type="match status" value="1"/>
</dbReference>
<dbReference type="InterPro" id="IPR058922">
    <property type="entry name" value="WHD_DRP"/>
</dbReference>
<dbReference type="GO" id="GO:0043531">
    <property type="term" value="F:ADP binding"/>
    <property type="evidence" value="ECO:0007669"/>
    <property type="project" value="InterPro"/>
</dbReference>
<keyword evidence="2" id="KW-0433">Leucine-rich repeat</keyword>
<dbReference type="OrthoDB" id="597327at2759"/>
<dbReference type="GO" id="GO:0042742">
    <property type="term" value="P:defense response to bacterium"/>
    <property type="evidence" value="ECO:0007669"/>
    <property type="project" value="UniProtKB-ARBA"/>
</dbReference>
<gene>
    <name evidence="9" type="ORF">EJB05_56632</name>
</gene>
<proteinExistence type="inferred from homology"/>
<keyword evidence="3" id="KW-0677">Repeat</keyword>
<dbReference type="PANTHER" id="PTHR23155">
    <property type="entry name" value="DISEASE RESISTANCE PROTEIN RP"/>
    <property type="match status" value="1"/>
</dbReference>
<dbReference type="InterPro" id="IPR032675">
    <property type="entry name" value="LRR_dom_sf"/>
</dbReference>
<dbReference type="Gramene" id="TVT98090">
    <property type="protein sequence ID" value="TVT98090"/>
    <property type="gene ID" value="EJB05_56632"/>
</dbReference>
<dbReference type="PRINTS" id="PR00364">
    <property type="entry name" value="DISEASERSIST"/>
</dbReference>
<accession>A0A5J9SFN0</accession>
<dbReference type="PANTHER" id="PTHR23155:SF1185">
    <property type="entry name" value="DISEASE RESISTANCE RPP8-LIKE PROTEIN 3-RELATED"/>
    <property type="match status" value="1"/>
</dbReference>
<comment type="similarity">
    <text evidence="1">Belongs to the disease resistance NB-LRR family.</text>
</comment>
<dbReference type="SUPFAM" id="SSF52540">
    <property type="entry name" value="P-loop containing nucleoside triphosphate hydrolases"/>
    <property type="match status" value="1"/>
</dbReference>
<dbReference type="InterPro" id="IPR002182">
    <property type="entry name" value="NB-ARC"/>
</dbReference>
<dbReference type="Gene3D" id="1.10.8.430">
    <property type="entry name" value="Helical domain of apoptotic protease-activating factors"/>
    <property type="match status" value="1"/>
</dbReference>
<dbReference type="InterPro" id="IPR044974">
    <property type="entry name" value="Disease_R_plants"/>
</dbReference>
<dbReference type="Gene3D" id="3.80.10.10">
    <property type="entry name" value="Ribonuclease Inhibitor"/>
    <property type="match status" value="1"/>
</dbReference>
<dbReference type="FunFam" id="3.40.50.300:FF:001091">
    <property type="entry name" value="Probable disease resistance protein At1g61300"/>
    <property type="match status" value="1"/>
</dbReference>
<dbReference type="AlphaFoldDB" id="A0A5J9SFN0"/>
<dbReference type="EMBL" id="RWGY01000903">
    <property type="protein sequence ID" value="TVT98090.1"/>
    <property type="molecule type" value="Genomic_DNA"/>
</dbReference>
<feature type="domain" description="Disease resistance protein winged helix" evidence="8">
    <location>
        <begin position="490"/>
        <end position="557"/>
    </location>
</feature>
<keyword evidence="5" id="KW-0611">Plant defense</keyword>
<dbReference type="InterPro" id="IPR036388">
    <property type="entry name" value="WH-like_DNA-bd_sf"/>
</dbReference>
<feature type="domain" description="Disease resistance N-terminal" evidence="7">
    <location>
        <begin position="49"/>
        <end position="130"/>
    </location>
</feature>
<evidence type="ECO:0000256" key="2">
    <source>
        <dbReference type="ARBA" id="ARBA00022614"/>
    </source>
</evidence>
<reference evidence="9 10" key="1">
    <citation type="journal article" date="2019" name="Sci. Rep.">
        <title>A high-quality genome of Eragrostis curvula grass provides insights into Poaceae evolution and supports new strategies to enhance forage quality.</title>
        <authorList>
            <person name="Carballo J."/>
            <person name="Santos B.A.C.M."/>
            <person name="Zappacosta D."/>
            <person name="Garbus I."/>
            <person name="Selva J.P."/>
            <person name="Gallo C.A."/>
            <person name="Diaz A."/>
            <person name="Albertini E."/>
            <person name="Caccamo M."/>
            <person name="Echenique V."/>
        </authorList>
    </citation>
    <scope>NUCLEOTIDE SEQUENCE [LARGE SCALE GENOMIC DNA]</scope>
    <source>
        <strain evidence="10">cv. Victoria</strain>
        <tissue evidence="9">Leaf</tissue>
    </source>
</reference>
<evidence type="ECO:0000313" key="9">
    <source>
        <dbReference type="EMBL" id="TVT98090.1"/>
    </source>
</evidence>
<dbReference type="Pfam" id="PF00931">
    <property type="entry name" value="NB-ARC"/>
    <property type="match status" value="1"/>
</dbReference>
<sequence length="941" mass="107338">MEVLRRWIPPVLRREGNGKQPIRNSKQAYFPTSKLLALHSKEMAQQPVFSLLERIGSIAADEAKYLWGVSDKLESAKRQLQRMQAFLKDLDDKMLKGGAMARNLVSEVREVVFQLEDIIDDANIFRRQNDHNTPIRRAVSKYACFPIYLTHLHKLGERIDSTIARMKTIFEDFERFNIVATAIIEEPRAERTEDEAIEQLRSIHPDFGDRVDVVGFDDQVNRIKNYLLDGEQKHLSFASIVGPGGAGKSTMAMQVYGLDAVKRHFDILAWITVSQRFIPHDLLKELVKRTMELHQGQGLEKKTVQELKKLLHDSLLSKRYLIVLDDVWSTTVWDIIRDAFPDEKNGSGIILTTRNEAVAQHPNARKEIYMPKLLNEDESTRLLLSRAIPEYILDGSSNSHAAVTVRQKMDKFKELGKDLAVKCRGLPLALVVLGGYLSRNLDVAEWRRLTSSMDWHAMVSGEKVIGAILDLSYYDMPGNLRSCFMYTTAFPEDSEIDVNVLTSLWIAEGFIPQERGHSKKEVAVKYVMELTRRCMIQMNDTVIPGIAYIKMHDILHDWGIGRARREGFVKDCRFAQDLEVAYPEEMVEAYRVAFHVSKEDEFRTSVRKHRTLLYLSTHLGAMGAKLFKHFRHLRVLYVEASENEVRLPSEISQMRYLRYLGFGSSFTTYHLPSSIGDLLSLETLYAPAAQIHAIPGSLWKIPTLKQVYSPICRGWSVSRWISSLSNVHVVVGCVGLSKISQIKRMVEATRHQLSKNKNPNFSFYYAARYFMEVEIAGRCGEVVGLLNSPVLATIAIFYQPRVLKICCPNLLSNDQDILMLEKLNLFVLEIGELSYIGLVMTFCSGSFKFLEWLVLHDLEVEDWKIEHGSLESLKLLTLCKCPNLTHLPEGLLLLPDLGKVELIAMPPSCHEQGTVVQQLKEKGCVVFISSDEKKFQHLNIP</sequence>
<evidence type="ECO:0000259" key="6">
    <source>
        <dbReference type="Pfam" id="PF00931"/>
    </source>
</evidence>
<keyword evidence="10" id="KW-1185">Reference proteome</keyword>